<dbReference type="EMBL" id="JAWDJX010000001">
    <property type="protein sequence ID" value="KAK3059137.1"/>
    <property type="molecule type" value="Genomic_DNA"/>
</dbReference>
<proteinExistence type="predicted"/>
<keyword evidence="2" id="KW-1185">Reference proteome</keyword>
<reference evidence="1" key="1">
    <citation type="submission" date="2023-04" db="EMBL/GenBank/DDBJ databases">
        <title>Black Yeasts Isolated from many extreme environments.</title>
        <authorList>
            <person name="Coleine C."/>
            <person name="Stajich J.E."/>
            <person name="Selbmann L."/>
        </authorList>
    </citation>
    <scope>NUCLEOTIDE SEQUENCE</scope>
    <source>
        <strain evidence="1">CCFEE 5312</strain>
    </source>
</reference>
<name>A0AAJ0GK50_9PEZI</name>
<protein>
    <submittedName>
        <fullName evidence="1">Uncharacterized protein</fullName>
    </submittedName>
</protein>
<organism evidence="1 2">
    <name type="scientific">Extremus antarcticus</name>
    <dbReference type="NCBI Taxonomy" id="702011"/>
    <lineage>
        <taxon>Eukaryota</taxon>
        <taxon>Fungi</taxon>
        <taxon>Dikarya</taxon>
        <taxon>Ascomycota</taxon>
        <taxon>Pezizomycotina</taxon>
        <taxon>Dothideomycetes</taxon>
        <taxon>Dothideomycetidae</taxon>
        <taxon>Mycosphaerellales</taxon>
        <taxon>Extremaceae</taxon>
        <taxon>Extremus</taxon>
    </lineage>
</organism>
<accession>A0AAJ0GK50</accession>
<evidence type="ECO:0000313" key="1">
    <source>
        <dbReference type="EMBL" id="KAK3059137.1"/>
    </source>
</evidence>
<dbReference type="Proteomes" id="UP001271007">
    <property type="component" value="Unassembled WGS sequence"/>
</dbReference>
<comment type="caution">
    <text evidence="1">The sequence shown here is derived from an EMBL/GenBank/DDBJ whole genome shotgun (WGS) entry which is preliminary data.</text>
</comment>
<sequence>MLATRGSYVGMHDDSIIWRPKDHSDVTGNYNGDLEFKSWNETTATAVACWKDAPQYFGTMPGIHTKRDSRRGVN</sequence>
<dbReference type="AlphaFoldDB" id="A0AAJ0GK50"/>
<evidence type="ECO:0000313" key="2">
    <source>
        <dbReference type="Proteomes" id="UP001271007"/>
    </source>
</evidence>
<gene>
    <name evidence="1" type="ORF">LTR09_000703</name>
</gene>